<dbReference type="Proteomes" id="UP000297861">
    <property type="component" value="Unassembled WGS sequence"/>
</dbReference>
<keyword evidence="2" id="KW-0560">Oxidoreductase</keyword>
<name>A0A4Y8LC59_9BACT</name>
<dbReference type="OrthoDB" id="9806189at2"/>
<sequence>MKELKIVATIILKPEYKDEVLKALHNVVDATRKEEGNVSYDLHQSTSESLSYTILEVWKSEEAIAIHNASTHFDEFKKAIDGKISDLQIAIIKQVY</sequence>
<dbReference type="GO" id="GO:0004497">
    <property type="term" value="F:monooxygenase activity"/>
    <property type="evidence" value="ECO:0007669"/>
    <property type="project" value="UniProtKB-KW"/>
</dbReference>
<dbReference type="InterPro" id="IPR011008">
    <property type="entry name" value="Dimeric_a/b-barrel"/>
</dbReference>
<protein>
    <submittedName>
        <fullName evidence="2">Antibiotic biosynthesis monooxygenase</fullName>
    </submittedName>
</protein>
<accession>A0A4Y8LC59</accession>
<dbReference type="PROSITE" id="PS51725">
    <property type="entry name" value="ABM"/>
    <property type="match status" value="1"/>
</dbReference>
<dbReference type="Gene3D" id="3.30.70.100">
    <property type="match status" value="1"/>
</dbReference>
<dbReference type="AlphaFoldDB" id="A0A4Y8LC59"/>
<dbReference type="InterPro" id="IPR007138">
    <property type="entry name" value="ABM_dom"/>
</dbReference>
<dbReference type="Pfam" id="PF03992">
    <property type="entry name" value="ABM"/>
    <property type="match status" value="1"/>
</dbReference>
<dbReference type="SUPFAM" id="SSF54909">
    <property type="entry name" value="Dimeric alpha+beta barrel"/>
    <property type="match status" value="1"/>
</dbReference>
<organism evidence="2 3">
    <name type="scientific">Dysgonomonas capnocytophagoides</name>
    <dbReference type="NCBI Taxonomy" id="45254"/>
    <lineage>
        <taxon>Bacteria</taxon>
        <taxon>Pseudomonadati</taxon>
        <taxon>Bacteroidota</taxon>
        <taxon>Bacteroidia</taxon>
        <taxon>Bacteroidales</taxon>
        <taxon>Dysgonomonadaceae</taxon>
        <taxon>Dysgonomonas</taxon>
    </lineage>
</organism>
<keyword evidence="2" id="KW-0503">Monooxygenase</keyword>
<dbReference type="PANTHER" id="PTHR33336:SF3">
    <property type="entry name" value="ABM DOMAIN-CONTAINING PROTEIN"/>
    <property type="match status" value="1"/>
</dbReference>
<dbReference type="EMBL" id="SOML01000001">
    <property type="protein sequence ID" value="TFD98640.1"/>
    <property type="molecule type" value="Genomic_DNA"/>
</dbReference>
<dbReference type="STRING" id="1121485.GCA_000426485_00908"/>
<feature type="domain" description="ABM" evidence="1">
    <location>
        <begin position="4"/>
        <end position="92"/>
    </location>
</feature>
<evidence type="ECO:0000259" key="1">
    <source>
        <dbReference type="PROSITE" id="PS51725"/>
    </source>
</evidence>
<gene>
    <name evidence="2" type="ORF">E2605_00715</name>
</gene>
<dbReference type="GO" id="GO:0005829">
    <property type="term" value="C:cytosol"/>
    <property type="evidence" value="ECO:0007669"/>
    <property type="project" value="TreeGrafter"/>
</dbReference>
<keyword evidence="3" id="KW-1185">Reference proteome</keyword>
<evidence type="ECO:0000313" key="3">
    <source>
        <dbReference type="Proteomes" id="UP000297861"/>
    </source>
</evidence>
<dbReference type="InterPro" id="IPR050744">
    <property type="entry name" value="AI-2_Isomerase_LsrG"/>
</dbReference>
<dbReference type="RefSeq" id="WP_134435193.1">
    <property type="nucleotide sequence ID" value="NZ_AP028867.1"/>
</dbReference>
<dbReference type="PANTHER" id="PTHR33336">
    <property type="entry name" value="QUINOL MONOOXYGENASE YGIN-RELATED"/>
    <property type="match status" value="1"/>
</dbReference>
<comment type="caution">
    <text evidence="2">The sequence shown here is derived from an EMBL/GenBank/DDBJ whole genome shotgun (WGS) entry which is preliminary data.</text>
</comment>
<reference evidence="2 3" key="1">
    <citation type="submission" date="2019-03" db="EMBL/GenBank/DDBJ databases">
        <title>San Antonio Military Medical Center submission to MRSN (WRAIR), pending publication.</title>
        <authorList>
            <person name="Blyth D.M."/>
            <person name="Mccarthy S.L."/>
            <person name="Schall S.E."/>
            <person name="Stam J.A."/>
            <person name="Ong A.C."/>
            <person name="Mcgann P.T."/>
        </authorList>
    </citation>
    <scope>NUCLEOTIDE SEQUENCE [LARGE SCALE GENOMIC DNA]</scope>
    <source>
        <strain evidence="2 3">MRSN571793</strain>
    </source>
</reference>
<proteinExistence type="predicted"/>
<evidence type="ECO:0000313" key="2">
    <source>
        <dbReference type="EMBL" id="TFD98640.1"/>
    </source>
</evidence>